<dbReference type="EMBL" id="BMLY01000001">
    <property type="protein sequence ID" value="GGP25217.1"/>
    <property type="molecule type" value="Genomic_DNA"/>
</dbReference>
<dbReference type="InterPro" id="IPR052539">
    <property type="entry name" value="MGD_biosynthesis_adapter"/>
</dbReference>
<dbReference type="InterPro" id="IPR027417">
    <property type="entry name" value="P-loop_NTPase"/>
</dbReference>
<dbReference type="Gene3D" id="3.40.50.300">
    <property type="entry name" value="P-loop containing nucleotide triphosphate hydrolases"/>
    <property type="match status" value="1"/>
</dbReference>
<dbReference type="PANTHER" id="PTHR40072">
    <property type="entry name" value="MOLYBDOPTERIN-GUANINE DINUCLEOTIDE BIOSYNTHESIS ADAPTER PROTEIN-RELATED"/>
    <property type="match status" value="1"/>
</dbReference>
<dbReference type="CDD" id="cd03116">
    <property type="entry name" value="MobB"/>
    <property type="match status" value="1"/>
</dbReference>
<organism evidence="2 3">
    <name type="scientific">Silvimonas amylolytica</name>
    <dbReference type="NCBI Taxonomy" id="449663"/>
    <lineage>
        <taxon>Bacteria</taxon>
        <taxon>Pseudomonadati</taxon>
        <taxon>Pseudomonadota</taxon>
        <taxon>Betaproteobacteria</taxon>
        <taxon>Neisseriales</taxon>
        <taxon>Chitinibacteraceae</taxon>
        <taxon>Silvimonas</taxon>
    </lineage>
</organism>
<dbReference type="InterPro" id="IPR004435">
    <property type="entry name" value="MobB_dom"/>
</dbReference>
<dbReference type="Pfam" id="PF03205">
    <property type="entry name" value="MobB"/>
    <property type="match status" value="1"/>
</dbReference>
<proteinExistence type="predicted"/>
<dbReference type="NCBIfam" id="TIGR00176">
    <property type="entry name" value="mobB"/>
    <property type="match status" value="1"/>
</dbReference>
<dbReference type="PANTHER" id="PTHR40072:SF1">
    <property type="entry name" value="MOLYBDOPTERIN-GUANINE DINUCLEOTIDE BIOSYNTHESIS ADAPTER PROTEIN"/>
    <property type="match status" value="1"/>
</dbReference>
<name>A0ABQ2PIA8_9NEIS</name>
<dbReference type="RefSeq" id="WP_188689779.1">
    <property type="nucleotide sequence ID" value="NZ_BMLY01000001.1"/>
</dbReference>
<evidence type="ECO:0000313" key="3">
    <source>
        <dbReference type="Proteomes" id="UP000621859"/>
    </source>
</evidence>
<sequence length="169" mass="18524">MTRRVFGLVGSSGSGKTTLLEKLIGIFTARGVSINAIKHSHHDIMLEPPDKDSARFRAAGAAEVMVVSPYRYAIFHELRDAPEPDIHAQLSRLAPADLTLIEGFRQHPFPKLEVWRSANGKPPRFLDDPAIIAFVSDDAAPQSHDLARFGLDDLDAIADFILQSAQDIG</sequence>
<accession>A0ABQ2PIA8</accession>
<dbReference type="Proteomes" id="UP000621859">
    <property type="component" value="Unassembled WGS sequence"/>
</dbReference>
<comment type="caution">
    <text evidence="2">The sequence shown here is derived from an EMBL/GenBank/DDBJ whole genome shotgun (WGS) entry which is preliminary data.</text>
</comment>
<keyword evidence="3" id="KW-1185">Reference proteome</keyword>
<protein>
    <submittedName>
        <fullName evidence="2">Molybdopterin-guanine dinucleotide biosynthesis protein MobB</fullName>
    </submittedName>
</protein>
<dbReference type="SUPFAM" id="SSF52540">
    <property type="entry name" value="P-loop containing nucleoside triphosphate hydrolases"/>
    <property type="match status" value="1"/>
</dbReference>
<feature type="domain" description="Molybdopterin-guanine dinucleotide biosynthesis protein B (MobB)" evidence="1">
    <location>
        <begin position="5"/>
        <end position="137"/>
    </location>
</feature>
<reference evidence="3" key="1">
    <citation type="journal article" date="2019" name="Int. J. Syst. Evol. Microbiol.">
        <title>The Global Catalogue of Microorganisms (GCM) 10K type strain sequencing project: providing services to taxonomists for standard genome sequencing and annotation.</title>
        <authorList>
            <consortium name="The Broad Institute Genomics Platform"/>
            <consortium name="The Broad Institute Genome Sequencing Center for Infectious Disease"/>
            <person name="Wu L."/>
            <person name="Ma J."/>
        </authorList>
    </citation>
    <scope>NUCLEOTIDE SEQUENCE [LARGE SCALE GENOMIC DNA]</scope>
    <source>
        <strain evidence="3">CGMCC 1.8860</strain>
    </source>
</reference>
<evidence type="ECO:0000259" key="1">
    <source>
        <dbReference type="Pfam" id="PF03205"/>
    </source>
</evidence>
<evidence type="ECO:0000313" key="2">
    <source>
        <dbReference type="EMBL" id="GGP25217.1"/>
    </source>
</evidence>
<gene>
    <name evidence="2" type="primary">mobB</name>
    <name evidence="2" type="ORF">GCM10010971_10360</name>
</gene>